<dbReference type="PANTHER" id="PTHR24171:SF8">
    <property type="entry name" value="BRCA1-ASSOCIATED RING DOMAIN PROTEIN 1"/>
    <property type="match status" value="1"/>
</dbReference>
<dbReference type="EMBL" id="BTRK01000005">
    <property type="protein sequence ID" value="GMR56452.1"/>
    <property type="molecule type" value="Genomic_DNA"/>
</dbReference>
<evidence type="ECO:0000256" key="2">
    <source>
        <dbReference type="ARBA" id="ARBA00023043"/>
    </source>
</evidence>
<dbReference type="GO" id="GO:0031436">
    <property type="term" value="C:BRCA1-BARD1 complex"/>
    <property type="evidence" value="ECO:0007669"/>
    <property type="project" value="TreeGrafter"/>
</dbReference>
<reference evidence="6" key="1">
    <citation type="submission" date="2022-10" db="EMBL/GenBank/DDBJ databases">
        <title>Genome assembly of Pristionchus species.</title>
        <authorList>
            <person name="Yoshida K."/>
            <person name="Sommer R.J."/>
        </authorList>
    </citation>
    <scope>NUCLEOTIDE SEQUENCE [LARGE SCALE GENOMIC DNA]</scope>
    <source>
        <strain evidence="6">RS5460</strain>
    </source>
</reference>
<accession>A0AAN5D692</accession>
<keyword evidence="2 3" id="KW-0040">ANK repeat</keyword>
<evidence type="ECO:0000256" key="3">
    <source>
        <dbReference type="PROSITE-ProRule" id="PRU00023"/>
    </source>
</evidence>
<keyword evidence="1" id="KW-0677">Repeat</keyword>
<dbReference type="SUPFAM" id="SSF48403">
    <property type="entry name" value="Ankyrin repeat"/>
    <property type="match status" value="1"/>
</dbReference>
<dbReference type="Proteomes" id="UP001328107">
    <property type="component" value="Unassembled WGS sequence"/>
</dbReference>
<proteinExistence type="predicted"/>
<dbReference type="InterPro" id="IPR002110">
    <property type="entry name" value="Ankyrin_rpt"/>
</dbReference>
<evidence type="ECO:0000313" key="5">
    <source>
        <dbReference type="EMBL" id="GMR56452.1"/>
    </source>
</evidence>
<feature type="compositionally biased region" description="Low complexity" evidence="4">
    <location>
        <begin position="328"/>
        <end position="344"/>
    </location>
</feature>
<dbReference type="Pfam" id="PF12796">
    <property type="entry name" value="Ank_2"/>
    <property type="match status" value="1"/>
</dbReference>
<name>A0AAN5D692_9BILA</name>
<gene>
    <name evidence="5" type="ORF">PMAYCL1PPCAC_26647</name>
</gene>
<dbReference type="InterPro" id="IPR036770">
    <property type="entry name" value="Ankyrin_rpt-contain_sf"/>
</dbReference>
<dbReference type="AlphaFoldDB" id="A0AAN5D692"/>
<evidence type="ECO:0000313" key="6">
    <source>
        <dbReference type="Proteomes" id="UP001328107"/>
    </source>
</evidence>
<dbReference type="PANTHER" id="PTHR24171">
    <property type="entry name" value="ANKYRIN REPEAT DOMAIN-CONTAINING PROTEIN 39-RELATED"/>
    <property type="match status" value="1"/>
</dbReference>
<feature type="repeat" description="ANK" evidence="3">
    <location>
        <begin position="254"/>
        <end position="286"/>
    </location>
</feature>
<organism evidence="5 6">
    <name type="scientific">Pristionchus mayeri</name>
    <dbReference type="NCBI Taxonomy" id="1317129"/>
    <lineage>
        <taxon>Eukaryota</taxon>
        <taxon>Metazoa</taxon>
        <taxon>Ecdysozoa</taxon>
        <taxon>Nematoda</taxon>
        <taxon>Chromadorea</taxon>
        <taxon>Rhabditida</taxon>
        <taxon>Rhabditina</taxon>
        <taxon>Diplogasteromorpha</taxon>
        <taxon>Diplogasteroidea</taxon>
        <taxon>Neodiplogasteridae</taxon>
        <taxon>Pristionchus</taxon>
    </lineage>
</organism>
<dbReference type="GO" id="GO:0085020">
    <property type="term" value="P:protein K6-linked ubiquitination"/>
    <property type="evidence" value="ECO:0007669"/>
    <property type="project" value="TreeGrafter"/>
</dbReference>
<dbReference type="GO" id="GO:0004842">
    <property type="term" value="F:ubiquitin-protein transferase activity"/>
    <property type="evidence" value="ECO:0007669"/>
    <property type="project" value="TreeGrafter"/>
</dbReference>
<protein>
    <submittedName>
        <fullName evidence="5">Uncharacterized protein</fullName>
    </submittedName>
</protein>
<sequence length="374" mass="41162">MYSAKSSTSSMGAPEGVNGEMRMKRLAGGQDSRAVKVAGLQQSILNAILVDPLPVATSPARLLIVPRPPSISIIEQNELGEGKENNGGRLGNLKDRSGSIEDDEVFELCSQQRDYDQVDVTMSVPLTPSTPIASETTLVAPCFDRTLGTIKNASSFLDLTSASTTSSIYNRSLRPKSLALEELPDEWRTWLRACTDGDIESAMKVLRKEPTILNWSPPFTGRLAGLHLATRGNHLKMVTWLCLQGADVNHQTLNQSTALHIAAQQTNRGMVNELRRLGADESKLDLFGRRYSHYASWGEEHKLGSKDSFHSCSSGRSYESVRERIRSRPPSISSRDSMASAASSFGRTSSIRDTVRGFFRNTFKKAHSTEKLQM</sequence>
<dbReference type="PROSITE" id="PS50088">
    <property type="entry name" value="ANK_REPEAT"/>
    <property type="match status" value="1"/>
</dbReference>
<evidence type="ECO:0000256" key="1">
    <source>
        <dbReference type="ARBA" id="ARBA00022737"/>
    </source>
</evidence>
<dbReference type="Gene3D" id="1.25.40.20">
    <property type="entry name" value="Ankyrin repeat-containing domain"/>
    <property type="match status" value="1"/>
</dbReference>
<keyword evidence="6" id="KW-1185">Reference proteome</keyword>
<dbReference type="GO" id="GO:0070531">
    <property type="term" value="C:BRCA1-A complex"/>
    <property type="evidence" value="ECO:0007669"/>
    <property type="project" value="TreeGrafter"/>
</dbReference>
<comment type="caution">
    <text evidence="5">The sequence shown here is derived from an EMBL/GenBank/DDBJ whole genome shotgun (WGS) entry which is preliminary data.</text>
</comment>
<feature type="region of interest" description="Disordered" evidence="4">
    <location>
        <begin position="320"/>
        <end position="346"/>
    </location>
</feature>
<dbReference type="SMART" id="SM00248">
    <property type="entry name" value="ANK"/>
    <property type="match status" value="2"/>
</dbReference>
<evidence type="ECO:0000256" key="4">
    <source>
        <dbReference type="SAM" id="MobiDB-lite"/>
    </source>
</evidence>